<keyword evidence="2" id="KW-0805">Transcription regulation</keyword>
<evidence type="ECO:0000259" key="6">
    <source>
        <dbReference type="Pfam" id="PF08281"/>
    </source>
</evidence>
<proteinExistence type="inferred from homology"/>
<gene>
    <name evidence="7" type="ORF">TBC1_111292</name>
</gene>
<dbReference type="InterPro" id="IPR007627">
    <property type="entry name" value="RNA_pol_sigma70_r2"/>
</dbReference>
<dbReference type="Pfam" id="PF08281">
    <property type="entry name" value="Sigma70_r4_2"/>
    <property type="match status" value="1"/>
</dbReference>
<dbReference type="Proteomes" id="UP000053091">
    <property type="component" value="Unassembled WGS sequence"/>
</dbReference>
<dbReference type="PANTHER" id="PTHR43133">
    <property type="entry name" value="RNA POLYMERASE ECF-TYPE SIGMA FACTO"/>
    <property type="match status" value="1"/>
</dbReference>
<sequence>MNQQNYDIHRHLVEACMAGNRKAYNDLYSAYSRAMYNLCLRMMNNAEDARDMLQEGFIEAFNRLDSFRFESAFGAWLKRIVVNKCINALEKRRIVFVDEEVPDPLPQDETPDEEELRLSVERVKQAMNQLPQGARMIFSLYLIEGYDHTEIAEILKISESTSKTQFMRARQMVKDILHGMPAS</sequence>
<reference evidence="7" key="1">
    <citation type="journal article" date="2015" name="Genome Announc.">
        <title>Draft Genome Sequence of Bacteroidales Strain TBC1, a Novel Isolate from a Methanogenic Wastewater Treatment System.</title>
        <authorList>
            <person name="Tourlousse D.M."/>
            <person name="Matsuura N."/>
            <person name="Sun L."/>
            <person name="Toyonaga M."/>
            <person name="Kuroda K."/>
            <person name="Ohashi A."/>
            <person name="Cruz R."/>
            <person name="Yamaguchi T."/>
            <person name="Sekiguchi Y."/>
        </authorList>
    </citation>
    <scope>NUCLEOTIDE SEQUENCE [LARGE SCALE GENOMIC DNA]</scope>
    <source>
        <strain evidence="7">TBC1</strain>
    </source>
</reference>
<evidence type="ECO:0000313" key="7">
    <source>
        <dbReference type="EMBL" id="GAP43150.1"/>
    </source>
</evidence>
<evidence type="ECO:0000256" key="4">
    <source>
        <dbReference type="ARBA" id="ARBA00023163"/>
    </source>
</evidence>
<dbReference type="SUPFAM" id="SSF88659">
    <property type="entry name" value="Sigma3 and sigma4 domains of RNA polymerase sigma factors"/>
    <property type="match status" value="1"/>
</dbReference>
<evidence type="ECO:0000259" key="5">
    <source>
        <dbReference type="Pfam" id="PF04542"/>
    </source>
</evidence>
<evidence type="ECO:0000256" key="3">
    <source>
        <dbReference type="ARBA" id="ARBA00023082"/>
    </source>
</evidence>
<name>A0A0S7BZ83_9BACT</name>
<dbReference type="Gene3D" id="1.10.10.10">
    <property type="entry name" value="Winged helix-like DNA-binding domain superfamily/Winged helix DNA-binding domain"/>
    <property type="match status" value="1"/>
</dbReference>
<dbReference type="GO" id="GO:0016987">
    <property type="term" value="F:sigma factor activity"/>
    <property type="evidence" value="ECO:0007669"/>
    <property type="project" value="UniProtKB-KW"/>
</dbReference>
<feature type="domain" description="RNA polymerase sigma-70 region 2" evidence="5">
    <location>
        <begin position="27"/>
        <end position="93"/>
    </location>
</feature>
<dbReference type="GO" id="GO:0003677">
    <property type="term" value="F:DNA binding"/>
    <property type="evidence" value="ECO:0007669"/>
    <property type="project" value="InterPro"/>
</dbReference>
<feature type="domain" description="RNA polymerase sigma factor 70 region 4 type 2" evidence="6">
    <location>
        <begin position="122"/>
        <end position="171"/>
    </location>
</feature>
<keyword evidence="3" id="KW-0731">Sigma factor</keyword>
<organism evidence="7">
    <name type="scientific">Lentimicrobium saccharophilum</name>
    <dbReference type="NCBI Taxonomy" id="1678841"/>
    <lineage>
        <taxon>Bacteria</taxon>
        <taxon>Pseudomonadati</taxon>
        <taxon>Bacteroidota</taxon>
        <taxon>Bacteroidia</taxon>
        <taxon>Bacteroidales</taxon>
        <taxon>Lentimicrobiaceae</taxon>
        <taxon>Lentimicrobium</taxon>
    </lineage>
</organism>
<dbReference type="InterPro" id="IPR014284">
    <property type="entry name" value="RNA_pol_sigma-70_dom"/>
</dbReference>
<dbReference type="InterPro" id="IPR013325">
    <property type="entry name" value="RNA_pol_sigma_r2"/>
</dbReference>
<evidence type="ECO:0000313" key="8">
    <source>
        <dbReference type="Proteomes" id="UP000053091"/>
    </source>
</evidence>
<dbReference type="PANTHER" id="PTHR43133:SF46">
    <property type="entry name" value="RNA POLYMERASE SIGMA-70 FACTOR ECF SUBFAMILY"/>
    <property type="match status" value="1"/>
</dbReference>
<keyword evidence="4" id="KW-0804">Transcription</keyword>
<dbReference type="RefSeq" id="WP_201781638.1">
    <property type="nucleotide sequence ID" value="NZ_DF968182.1"/>
</dbReference>
<dbReference type="NCBIfam" id="TIGR02937">
    <property type="entry name" value="sigma70-ECF"/>
    <property type="match status" value="1"/>
</dbReference>
<dbReference type="InterPro" id="IPR036388">
    <property type="entry name" value="WH-like_DNA-bd_sf"/>
</dbReference>
<comment type="similarity">
    <text evidence="1">Belongs to the sigma-70 factor family. ECF subfamily.</text>
</comment>
<dbReference type="EMBL" id="DF968182">
    <property type="protein sequence ID" value="GAP43150.1"/>
    <property type="molecule type" value="Genomic_DNA"/>
</dbReference>
<evidence type="ECO:0000256" key="1">
    <source>
        <dbReference type="ARBA" id="ARBA00010641"/>
    </source>
</evidence>
<dbReference type="CDD" id="cd06171">
    <property type="entry name" value="Sigma70_r4"/>
    <property type="match status" value="1"/>
</dbReference>
<dbReference type="InterPro" id="IPR013324">
    <property type="entry name" value="RNA_pol_sigma_r3/r4-like"/>
</dbReference>
<dbReference type="Pfam" id="PF04542">
    <property type="entry name" value="Sigma70_r2"/>
    <property type="match status" value="1"/>
</dbReference>
<dbReference type="STRING" id="1678841.TBC1_111292"/>
<accession>A0A0S7BZ83</accession>
<keyword evidence="8" id="KW-1185">Reference proteome</keyword>
<dbReference type="GO" id="GO:0006352">
    <property type="term" value="P:DNA-templated transcription initiation"/>
    <property type="evidence" value="ECO:0007669"/>
    <property type="project" value="InterPro"/>
</dbReference>
<protein>
    <submittedName>
        <fullName evidence="7">RNA polymerase sigma factor, sigma-70 family</fullName>
    </submittedName>
</protein>
<dbReference type="InterPro" id="IPR013249">
    <property type="entry name" value="RNA_pol_sigma70_r4_t2"/>
</dbReference>
<dbReference type="AlphaFoldDB" id="A0A0S7BZ83"/>
<dbReference type="InterPro" id="IPR039425">
    <property type="entry name" value="RNA_pol_sigma-70-like"/>
</dbReference>
<dbReference type="Gene3D" id="1.10.1740.10">
    <property type="match status" value="1"/>
</dbReference>
<dbReference type="SUPFAM" id="SSF88946">
    <property type="entry name" value="Sigma2 domain of RNA polymerase sigma factors"/>
    <property type="match status" value="1"/>
</dbReference>
<evidence type="ECO:0000256" key="2">
    <source>
        <dbReference type="ARBA" id="ARBA00023015"/>
    </source>
</evidence>